<dbReference type="InterPro" id="IPR004175">
    <property type="entry name" value="RNA_CPDase"/>
</dbReference>
<comment type="caution">
    <text evidence="4">The sequence shown here is derived from an EMBL/GenBank/DDBJ whole genome shotgun (WGS) entry which is preliminary data.</text>
</comment>
<comment type="similarity">
    <text evidence="2">Belongs to the 2H phosphoesterase superfamily. ThpR family.</text>
</comment>
<feature type="active site" description="Proton acceptor" evidence="2">
    <location>
        <position position="128"/>
    </location>
</feature>
<protein>
    <recommendedName>
        <fullName evidence="2">RNA 2',3'-cyclic phosphodiesterase</fullName>
        <shortName evidence="2">RNA 2',3'-CPDase</shortName>
        <ecNumber evidence="2">3.1.4.58</ecNumber>
    </recommendedName>
</protein>
<feature type="short sequence motif" description="HXTX 1" evidence="2">
    <location>
        <begin position="45"/>
        <end position="48"/>
    </location>
</feature>
<reference evidence="4" key="1">
    <citation type="journal article" date="2020" name="ISME J.">
        <title>Gammaproteobacteria mediating utilization of methyl-, sulfur- and petroleum organic compounds in deep ocean hydrothermal plumes.</title>
        <authorList>
            <person name="Zhou Z."/>
            <person name="Liu Y."/>
            <person name="Pan J."/>
            <person name="Cron B.R."/>
            <person name="Toner B.M."/>
            <person name="Anantharaman K."/>
            <person name="Breier J.A."/>
            <person name="Dick G.J."/>
            <person name="Li M."/>
        </authorList>
    </citation>
    <scope>NUCLEOTIDE SEQUENCE</scope>
    <source>
        <strain evidence="4">SZUA-1515</strain>
    </source>
</reference>
<evidence type="ECO:0000256" key="2">
    <source>
        <dbReference type="HAMAP-Rule" id="MF_01940"/>
    </source>
</evidence>
<gene>
    <name evidence="4" type="primary">thpR</name>
    <name evidence="4" type="ORF">EYH45_02470</name>
</gene>
<dbReference type="PANTHER" id="PTHR35561:SF1">
    <property type="entry name" value="RNA 2',3'-CYCLIC PHOSPHODIESTERASE"/>
    <property type="match status" value="1"/>
</dbReference>
<dbReference type="Gene3D" id="3.90.1140.10">
    <property type="entry name" value="Cyclic phosphodiesterase"/>
    <property type="match status" value="1"/>
</dbReference>
<dbReference type="InterPro" id="IPR009097">
    <property type="entry name" value="Cyclic_Pdiesterase"/>
</dbReference>
<feature type="domain" description="A-kinase anchor protein 7-like phosphoesterase" evidence="3">
    <location>
        <begin position="7"/>
        <end position="172"/>
    </location>
</feature>
<evidence type="ECO:0000313" key="4">
    <source>
        <dbReference type="EMBL" id="HIQ29410.1"/>
    </source>
</evidence>
<dbReference type="HAMAP" id="MF_01940">
    <property type="entry name" value="RNA_CPDase"/>
    <property type="match status" value="1"/>
</dbReference>
<evidence type="ECO:0000259" key="3">
    <source>
        <dbReference type="Pfam" id="PF10469"/>
    </source>
</evidence>
<evidence type="ECO:0000256" key="1">
    <source>
        <dbReference type="ARBA" id="ARBA00022801"/>
    </source>
</evidence>
<dbReference type="PANTHER" id="PTHR35561">
    <property type="entry name" value="RNA 2',3'-CYCLIC PHOSPHODIESTERASE"/>
    <property type="match status" value="1"/>
</dbReference>
<dbReference type="Proteomes" id="UP000608579">
    <property type="component" value="Unassembled WGS sequence"/>
</dbReference>
<comment type="catalytic activity">
    <reaction evidence="2">
        <text>a 3'-end 2',3'-cyclophospho-ribonucleotide-RNA + H2O = a 3'-end 2'-phospho-ribonucleotide-RNA + H(+)</text>
        <dbReference type="Rhea" id="RHEA:11828"/>
        <dbReference type="Rhea" id="RHEA-COMP:10464"/>
        <dbReference type="Rhea" id="RHEA-COMP:17353"/>
        <dbReference type="ChEBI" id="CHEBI:15377"/>
        <dbReference type="ChEBI" id="CHEBI:15378"/>
        <dbReference type="ChEBI" id="CHEBI:83064"/>
        <dbReference type="ChEBI" id="CHEBI:173113"/>
        <dbReference type="EC" id="3.1.4.58"/>
    </reaction>
</comment>
<proteinExistence type="inferred from homology"/>
<feature type="active site" description="Proton donor" evidence="2">
    <location>
        <position position="45"/>
    </location>
</feature>
<dbReference type="EC" id="3.1.4.58" evidence="2"/>
<comment type="function">
    <text evidence="2">Hydrolyzes RNA 2',3'-cyclic phosphodiester to an RNA 2'-phosphomonoester.</text>
</comment>
<feature type="short sequence motif" description="HXTX 2" evidence="2">
    <location>
        <begin position="128"/>
        <end position="131"/>
    </location>
</feature>
<dbReference type="InterPro" id="IPR019510">
    <property type="entry name" value="AKAP7-like_phosphoesterase"/>
</dbReference>
<keyword evidence="1 2" id="KW-0378">Hydrolase</keyword>
<dbReference type="AlphaFoldDB" id="A0A832ZUY9"/>
<evidence type="ECO:0000313" key="5">
    <source>
        <dbReference type="Proteomes" id="UP000608579"/>
    </source>
</evidence>
<sequence length="188" mass="21504">MNVVRAFIAVEVDNPEVIRKIKMVQDEIKSSGSALTKDVELGNLHITLKFLGEINSYKVEQVKQELKKVKFNPFEVVFKGVGYFPGGSRVNVIWVGVEDFDGVLNRLGNEVQQRMEKLGFQPEKFTPHLTIARVKSVKDKHTLLQILANYGNELFGRQRIECIYLKKSILTQKGPIYEDLMRHEGGRE</sequence>
<organism evidence="4 5">
    <name type="scientific">Caldiarchaeum subterraneum</name>
    <dbReference type="NCBI Taxonomy" id="311458"/>
    <lineage>
        <taxon>Archaea</taxon>
        <taxon>Nitrososphaerota</taxon>
        <taxon>Candidatus Caldarchaeales</taxon>
        <taxon>Candidatus Caldarchaeaceae</taxon>
        <taxon>Candidatus Caldarchaeum</taxon>
    </lineage>
</organism>
<dbReference type="Pfam" id="PF10469">
    <property type="entry name" value="AKAP7_NLS"/>
    <property type="match status" value="1"/>
</dbReference>
<dbReference type="EMBL" id="DQVM01000044">
    <property type="protein sequence ID" value="HIQ29410.1"/>
    <property type="molecule type" value="Genomic_DNA"/>
</dbReference>
<dbReference type="GO" id="GO:0004113">
    <property type="term" value="F:2',3'-cyclic-nucleotide 3'-phosphodiesterase activity"/>
    <property type="evidence" value="ECO:0007669"/>
    <property type="project" value="InterPro"/>
</dbReference>
<dbReference type="NCBIfam" id="TIGR02258">
    <property type="entry name" value="2_5_ligase"/>
    <property type="match status" value="1"/>
</dbReference>
<dbReference type="GO" id="GO:0008664">
    <property type="term" value="F:RNA 2',3'-cyclic 3'-phosphodiesterase activity"/>
    <property type="evidence" value="ECO:0007669"/>
    <property type="project" value="UniProtKB-EC"/>
</dbReference>
<accession>A0A832ZUY9</accession>
<dbReference type="SUPFAM" id="SSF55144">
    <property type="entry name" value="LigT-like"/>
    <property type="match status" value="1"/>
</dbReference>
<name>A0A832ZUY9_CALS0</name>